<evidence type="ECO:0000256" key="1">
    <source>
        <dbReference type="SAM" id="SignalP"/>
    </source>
</evidence>
<dbReference type="InterPro" id="IPR011473">
    <property type="entry name" value="DUF1579"/>
</dbReference>
<proteinExistence type="predicted"/>
<name>A0A7C2NDQ5_9BACT</name>
<dbReference type="AlphaFoldDB" id="A0A7C2NDQ5"/>
<dbReference type="EMBL" id="DSMR01000219">
    <property type="protein sequence ID" value="HET47128.1"/>
    <property type="molecule type" value="Genomic_DNA"/>
</dbReference>
<keyword evidence="1" id="KW-0732">Signal</keyword>
<feature type="signal peptide" evidence="1">
    <location>
        <begin position="1"/>
        <end position="23"/>
    </location>
</feature>
<evidence type="ECO:0000313" key="2">
    <source>
        <dbReference type="EMBL" id="HET47128.1"/>
    </source>
</evidence>
<protein>
    <submittedName>
        <fullName evidence="2">DUF1579 domain-containing protein</fullName>
    </submittedName>
</protein>
<comment type="caution">
    <text evidence="2">The sequence shown here is derived from an EMBL/GenBank/DDBJ whole genome shotgun (WGS) entry which is preliminary data.</text>
</comment>
<accession>A0A7C2NDQ5</accession>
<gene>
    <name evidence="2" type="ORF">ENQ31_03065</name>
</gene>
<sequence length="198" mass="21631">MSHGRGKMVVSLALTTAALSVFAVSVVAQSSQQEMMEAWLKLARPGEQHKLLEPLVGTFSAEVTTWEAPGAAPVKSTATSENRWVLGGRFVYQVVKGTFAGEPFEGIGYLGYDNAKKTYVGVWMDSLGTGFMTSEGTVDSTGKLFTFTSEVDDPVSGKKLKFRETLRVLEGGKLVSEMFLTGPDGKEFKNMEIHYTRR</sequence>
<organism evidence="2">
    <name type="scientific">Thermoanaerobaculum aquaticum</name>
    <dbReference type="NCBI Taxonomy" id="1312852"/>
    <lineage>
        <taxon>Bacteria</taxon>
        <taxon>Pseudomonadati</taxon>
        <taxon>Acidobacteriota</taxon>
        <taxon>Thermoanaerobaculia</taxon>
        <taxon>Thermoanaerobaculales</taxon>
        <taxon>Thermoanaerobaculaceae</taxon>
        <taxon>Thermoanaerobaculum</taxon>
    </lineage>
</organism>
<dbReference type="Pfam" id="PF07617">
    <property type="entry name" value="DUF1579"/>
    <property type="match status" value="1"/>
</dbReference>
<feature type="chain" id="PRO_5027543663" evidence="1">
    <location>
        <begin position="24"/>
        <end position="198"/>
    </location>
</feature>
<reference evidence="2" key="1">
    <citation type="journal article" date="2020" name="mSystems">
        <title>Genome- and Community-Level Interaction Insights into Carbon Utilization and Element Cycling Functions of Hydrothermarchaeota in Hydrothermal Sediment.</title>
        <authorList>
            <person name="Zhou Z."/>
            <person name="Liu Y."/>
            <person name="Xu W."/>
            <person name="Pan J."/>
            <person name="Luo Z.H."/>
            <person name="Li M."/>
        </authorList>
    </citation>
    <scope>NUCLEOTIDE SEQUENCE [LARGE SCALE GENOMIC DNA]</scope>
    <source>
        <strain evidence="2">SpSt-299</strain>
    </source>
</reference>